<dbReference type="Proteomes" id="UP000070620">
    <property type="component" value="Unassembled WGS sequence"/>
</dbReference>
<evidence type="ECO:0000313" key="2">
    <source>
        <dbReference type="EMBL" id="KXK60575.1"/>
    </source>
</evidence>
<comment type="caution">
    <text evidence="2">The sequence shown here is derived from an EMBL/GenBank/DDBJ whole genome shotgun (WGS) entry which is preliminary data.</text>
</comment>
<dbReference type="InterPro" id="IPR041578">
    <property type="entry name" value="PIN_8"/>
</dbReference>
<dbReference type="Pfam" id="PF18476">
    <property type="entry name" value="PIN_8"/>
    <property type="match status" value="1"/>
</dbReference>
<protein>
    <recommendedName>
        <fullName evidence="1">PIN like domain-containing protein</fullName>
    </recommendedName>
</protein>
<keyword evidence="3" id="KW-1185">Reference proteome</keyword>
<organism evidence="2 3">
    <name type="scientific">Micromonospora rosaria</name>
    <dbReference type="NCBI Taxonomy" id="47874"/>
    <lineage>
        <taxon>Bacteria</taxon>
        <taxon>Bacillati</taxon>
        <taxon>Actinomycetota</taxon>
        <taxon>Actinomycetes</taxon>
        <taxon>Micromonosporales</taxon>
        <taxon>Micromonosporaceae</taxon>
        <taxon>Micromonospora</taxon>
    </lineage>
</organism>
<evidence type="ECO:0000313" key="3">
    <source>
        <dbReference type="Proteomes" id="UP000070620"/>
    </source>
</evidence>
<reference evidence="2 3" key="1">
    <citation type="submission" date="2016-01" db="EMBL/GenBank/DDBJ databases">
        <title>Whole genome sequence and analysis of Micromonospora rosaria DSM 803, which can produce antibacterial substance rosamicin.</title>
        <authorList>
            <person name="Yang H."/>
            <person name="He X."/>
            <person name="Zhu D."/>
        </authorList>
    </citation>
    <scope>NUCLEOTIDE SEQUENCE [LARGE SCALE GENOMIC DNA]</scope>
    <source>
        <strain evidence="2 3">DSM 803</strain>
    </source>
</reference>
<dbReference type="AlphaFoldDB" id="A0A136PQ29"/>
<feature type="domain" description="PIN like" evidence="1">
    <location>
        <begin position="16"/>
        <end position="240"/>
    </location>
</feature>
<name>A0A136PQ29_9ACTN</name>
<sequence>MTPSPEEYARVLQTGMVVLDANVLLNLYRYTADARDDLLAVLSALSDRLWAPHQVLTEFWRNRDRVLRDPRDTAKTAEELQNIRGQAVKAVQTWVNRVALEPAQASAVVEKLTAGFDKVLLYVDEFRDTAAIDAARDTNTDVVLSSLNSILHGRVGEPLDEKAHSSALVEAQRRLDEKIPPGYMDRKKDIAEGAGDYLVWEQSLREAEKRGADLLFVTGDAKEDWWRTEGGERRGPRVELVNELRDRAGVRLFMVRPAQLLKYARAVLSVTVREDSLQDADRVDAFLSEPEPDLLHGGWSQETLTYLLDRLSNEAPSQALVLVYAANQGGYVTRSQVYEIAGYPEERSLRGFTRPFNRIVQAMRDEGILPEQAVDLFWAVYNDDSPAFGVAAGFQIHENALPLFLSRIRERESSEGEDE</sequence>
<gene>
    <name evidence="2" type="ORF">AWW66_18240</name>
</gene>
<dbReference type="EMBL" id="LRQV01000066">
    <property type="protein sequence ID" value="KXK60575.1"/>
    <property type="molecule type" value="Genomic_DNA"/>
</dbReference>
<accession>A0A136PQ29</accession>
<evidence type="ECO:0000259" key="1">
    <source>
        <dbReference type="Pfam" id="PF18476"/>
    </source>
</evidence>
<proteinExistence type="predicted"/>